<comment type="caution">
    <text evidence="2">The sequence shown here is derived from an EMBL/GenBank/DDBJ whole genome shotgun (WGS) entry which is preliminary data.</text>
</comment>
<feature type="transmembrane region" description="Helical" evidence="1">
    <location>
        <begin position="20"/>
        <end position="49"/>
    </location>
</feature>
<evidence type="ECO:0008006" key="4">
    <source>
        <dbReference type="Google" id="ProtNLM"/>
    </source>
</evidence>
<organism evidence="2 3">
    <name type="scientific">Nonomuraea longicatena</name>
    <dbReference type="NCBI Taxonomy" id="83682"/>
    <lineage>
        <taxon>Bacteria</taxon>
        <taxon>Bacillati</taxon>
        <taxon>Actinomycetota</taxon>
        <taxon>Actinomycetes</taxon>
        <taxon>Streptosporangiales</taxon>
        <taxon>Streptosporangiaceae</taxon>
        <taxon>Nonomuraea</taxon>
    </lineage>
</organism>
<keyword evidence="3" id="KW-1185">Reference proteome</keyword>
<keyword evidence="1" id="KW-1133">Transmembrane helix</keyword>
<accession>A0ABP4ADX5</accession>
<evidence type="ECO:0000313" key="3">
    <source>
        <dbReference type="Proteomes" id="UP001501578"/>
    </source>
</evidence>
<reference evidence="3" key="1">
    <citation type="journal article" date="2019" name="Int. J. Syst. Evol. Microbiol.">
        <title>The Global Catalogue of Microorganisms (GCM) 10K type strain sequencing project: providing services to taxonomists for standard genome sequencing and annotation.</title>
        <authorList>
            <consortium name="The Broad Institute Genomics Platform"/>
            <consortium name="The Broad Institute Genome Sequencing Center for Infectious Disease"/>
            <person name="Wu L."/>
            <person name="Ma J."/>
        </authorList>
    </citation>
    <scope>NUCLEOTIDE SEQUENCE [LARGE SCALE GENOMIC DNA]</scope>
    <source>
        <strain evidence="3">JCM 11136</strain>
    </source>
</reference>
<evidence type="ECO:0000313" key="2">
    <source>
        <dbReference type="EMBL" id="GAA0935340.1"/>
    </source>
</evidence>
<name>A0ABP4ADX5_9ACTN</name>
<evidence type="ECO:0000256" key="1">
    <source>
        <dbReference type="SAM" id="Phobius"/>
    </source>
</evidence>
<proteinExistence type="predicted"/>
<protein>
    <recommendedName>
        <fullName evidence="4">Integral membrane protein</fullName>
    </recommendedName>
</protein>
<keyword evidence="1" id="KW-0812">Transmembrane</keyword>
<dbReference type="EMBL" id="BAAAHQ010000023">
    <property type="protein sequence ID" value="GAA0935340.1"/>
    <property type="molecule type" value="Genomic_DNA"/>
</dbReference>
<gene>
    <name evidence="2" type="ORF">GCM10009560_43360</name>
</gene>
<sequence>MKDGRAFGYDRNSATTMWMWVFAIVVEGVVLDLFFGSLVLMALHAYFVLSMLGMIAAARVRPHVVTDGELRLRSGGAFDLRVPRRLLVGARAVARTHDGGFLEADGERLALVVDARTNVVVELAEPVAYTRPLGRTGSARELRLFVDDPREFLAALSISTPPARHGGDRRENP</sequence>
<dbReference type="Proteomes" id="UP001501578">
    <property type="component" value="Unassembled WGS sequence"/>
</dbReference>
<keyword evidence="1" id="KW-0472">Membrane</keyword>